<evidence type="ECO:0000256" key="1">
    <source>
        <dbReference type="SAM" id="MobiDB-lite"/>
    </source>
</evidence>
<sequence>MGNRLNRVWVMEKGESSMQNKENGEGTKQKVMGVEVKDMEEDKETKSKEVIDKGKADQQAESSMVITNQFTVLELAEDSRCLELEGNKNMKANPSIGGDTLAKPGNGGASTFIKTCKERARGWKVASSYEKSVANEFLGVTDTDWDICNTNRGKELMKGQPMGKAINVR</sequence>
<comment type="caution">
    <text evidence="2">The sequence shown here is derived from an EMBL/GenBank/DDBJ whole genome shotgun (WGS) entry which is preliminary data.</text>
</comment>
<organism evidence="2 3">
    <name type="scientific">Dovyalis caffra</name>
    <dbReference type="NCBI Taxonomy" id="77055"/>
    <lineage>
        <taxon>Eukaryota</taxon>
        <taxon>Viridiplantae</taxon>
        <taxon>Streptophyta</taxon>
        <taxon>Embryophyta</taxon>
        <taxon>Tracheophyta</taxon>
        <taxon>Spermatophyta</taxon>
        <taxon>Magnoliopsida</taxon>
        <taxon>eudicotyledons</taxon>
        <taxon>Gunneridae</taxon>
        <taxon>Pentapetalae</taxon>
        <taxon>rosids</taxon>
        <taxon>fabids</taxon>
        <taxon>Malpighiales</taxon>
        <taxon>Salicaceae</taxon>
        <taxon>Flacourtieae</taxon>
        <taxon>Dovyalis</taxon>
    </lineage>
</organism>
<reference evidence="2 3" key="1">
    <citation type="submission" date="2024-01" db="EMBL/GenBank/DDBJ databases">
        <authorList>
            <person name="Waweru B."/>
        </authorList>
    </citation>
    <scope>NUCLEOTIDE SEQUENCE [LARGE SCALE GENOMIC DNA]</scope>
</reference>
<dbReference type="AlphaFoldDB" id="A0AAV1SHD5"/>
<evidence type="ECO:0000313" key="3">
    <source>
        <dbReference type="Proteomes" id="UP001314170"/>
    </source>
</evidence>
<evidence type="ECO:0000313" key="2">
    <source>
        <dbReference type="EMBL" id="CAK7349673.1"/>
    </source>
</evidence>
<dbReference type="EMBL" id="CAWUPB010001176">
    <property type="protein sequence ID" value="CAK7349673.1"/>
    <property type="molecule type" value="Genomic_DNA"/>
</dbReference>
<name>A0AAV1SHD5_9ROSI</name>
<feature type="region of interest" description="Disordered" evidence="1">
    <location>
        <begin position="12"/>
        <end position="56"/>
    </location>
</feature>
<keyword evidence="3" id="KW-1185">Reference proteome</keyword>
<protein>
    <submittedName>
        <fullName evidence="2">Uncharacterized protein</fullName>
    </submittedName>
</protein>
<proteinExistence type="predicted"/>
<dbReference type="Proteomes" id="UP001314170">
    <property type="component" value="Unassembled WGS sequence"/>
</dbReference>
<feature type="compositionally biased region" description="Basic and acidic residues" evidence="1">
    <location>
        <begin position="43"/>
        <end position="56"/>
    </location>
</feature>
<gene>
    <name evidence="2" type="ORF">DCAF_LOCUS22393</name>
</gene>
<accession>A0AAV1SHD5</accession>